<reference evidence="1 2" key="1">
    <citation type="journal article" date="2019" name="Mol. Ecol. Resour.">
        <title>Chromosome-level genome assembly of Triplophysa tibetana, a fish adapted to the harsh high-altitude environment of the Tibetan Plateau.</title>
        <authorList>
            <person name="Yang X."/>
            <person name="Liu H."/>
            <person name="Ma Z."/>
            <person name="Zou Y."/>
            <person name="Zou M."/>
            <person name="Mao Y."/>
            <person name="Li X."/>
            <person name="Wang H."/>
            <person name="Chen T."/>
            <person name="Wang W."/>
            <person name="Yang R."/>
        </authorList>
    </citation>
    <scope>NUCLEOTIDE SEQUENCE [LARGE SCALE GENOMIC DNA]</scope>
    <source>
        <strain evidence="1">TTIB1903HZAU</strain>
        <tissue evidence="1">Muscle</tissue>
    </source>
</reference>
<proteinExistence type="predicted"/>
<evidence type="ECO:0000313" key="2">
    <source>
        <dbReference type="Proteomes" id="UP000324632"/>
    </source>
</evidence>
<dbReference type="EMBL" id="SOYY01000011">
    <property type="protein sequence ID" value="KAA0715032.1"/>
    <property type="molecule type" value="Genomic_DNA"/>
</dbReference>
<protein>
    <submittedName>
        <fullName evidence="1">Uncharacterized protein</fullName>
    </submittedName>
</protein>
<evidence type="ECO:0000313" key="1">
    <source>
        <dbReference type="EMBL" id="KAA0715032.1"/>
    </source>
</evidence>
<dbReference type="AlphaFoldDB" id="A0A5A9NZ13"/>
<organism evidence="1 2">
    <name type="scientific">Triplophysa tibetana</name>
    <dbReference type="NCBI Taxonomy" id="1572043"/>
    <lineage>
        <taxon>Eukaryota</taxon>
        <taxon>Metazoa</taxon>
        <taxon>Chordata</taxon>
        <taxon>Craniata</taxon>
        <taxon>Vertebrata</taxon>
        <taxon>Euteleostomi</taxon>
        <taxon>Actinopterygii</taxon>
        <taxon>Neopterygii</taxon>
        <taxon>Teleostei</taxon>
        <taxon>Ostariophysi</taxon>
        <taxon>Cypriniformes</taxon>
        <taxon>Nemacheilidae</taxon>
        <taxon>Triplophysa</taxon>
    </lineage>
</organism>
<name>A0A5A9NZ13_9TELE</name>
<sequence>MESVRQTVLSLWHFSPTPKSEAGGVKQTCIGMENQDLVNHHRRKYKSSPFWTGVCAHDLMLSGAADDLKVLALRDLPADTVWGPFSGSVQSEEPTEVNEECINVGDEVGTIHGDVCAE</sequence>
<gene>
    <name evidence="1" type="ORF">E1301_Tti020616</name>
</gene>
<dbReference type="Proteomes" id="UP000324632">
    <property type="component" value="Chromosome 11"/>
</dbReference>
<comment type="caution">
    <text evidence="1">The sequence shown here is derived from an EMBL/GenBank/DDBJ whole genome shotgun (WGS) entry which is preliminary data.</text>
</comment>
<accession>A0A5A9NZ13</accession>
<keyword evidence="2" id="KW-1185">Reference proteome</keyword>